<dbReference type="PANTHER" id="PTHR16127:SF13">
    <property type="entry name" value="GH01188P"/>
    <property type="match status" value="1"/>
</dbReference>
<feature type="compositionally biased region" description="Basic and acidic residues" evidence="3">
    <location>
        <begin position="498"/>
        <end position="507"/>
    </location>
</feature>
<feature type="region of interest" description="Disordered" evidence="3">
    <location>
        <begin position="1"/>
        <end position="50"/>
    </location>
</feature>
<dbReference type="eggNOG" id="KOG1850">
    <property type="taxonomic scope" value="Eukaryota"/>
</dbReference>
<keyword evidence="2" id="KW-0175">Coiled coil</keyword>
<reference evidence="4 5" key="1">
    <citation type="journal article" date="2009" name="Science">
        <title>Green evolution and dynamic adaptations revealed by genomes of the marine picoeukaryotes Micromonas.</title>
        <authorList>
            <person name="Worden A.Z."/>
            <person name="Lee J.H."/>
            <person name="Mock T."/>
            <person name="Rouze P."/>
            <person name="Simmons M.P."/>
            <person name="Aerts A.L."/>
            <person name="Allen A.E."/>
            <person name="Cuvelier M.L."/>
            <person name="Derelle E."/>
            <person name="Everett M.V."/>
            <person name="Foulon E."/>
            <person name="Grimwood J."/>
            <person name="Gundlach H."/>
            <person name="Henrissat B."/>
            <person name="Napoli C."/>
            <person name="McDonald S.M."/>
            <person name="Parker M.S."/>
            <person name="Rombauts S."/>
            <person name="Salamov A."/>
            <person name="Von Dassow P."/>
            <person name="Badger J.H."/>
            <person name="Coutinho P.M."/>
            <person name="Demir E."/>
            <person name="Dubchak I."/>
            <person name="Gentemann C."/>
            <person name="Eikrem W."/>
            <person name="Gready J.E."/>
            <person name="John U."/>
            <person name="Lanier W."/>
            <person name="Lindquist E.A."/>
            <person name="Lucas S."/>
            <person name="Mayer K.F."/>
            <person name="Moreau H."/>
            <person name="Not F."/>
            <person name="Otillar R."/>
            <person name="Panaud O."/>
            <person name="Pangilinan J."/>
            <person name="Paulsen I."/>
            <person name="Piegu B."/>
            <person name="Poliakov A."/>
            <person name="Robbens S."/>
            <person name="Schmutz J."/>
            <person name="Toulza E."/>
            <person name="Wyss T."/>
            <person name="Zelensky A."/>
            <person name="Zhou K."/>
            <person name="Armbrust E.V."/>
            <person name="Bhattacharya D."/>
            <person name="Goodenough U.W."/>
            <person name="Van de Peer Y."/>
            <person name="Grigoriev I.V."/>
        </authorList>
    </citation>
    <scope>NUCLEOTIDE SEQUENCE [LARGE SCALE GENOMIC DNA]</scope>
    <source>
        <strain evidence="4 5">CCMP1545</strain>
    </source>
</reference>
<protein>
    <submittedName>
        <fullName evidence="4">Predicted protein</fullName>
    </submittedName>
</protein>
<dbReference type="PANTHER" id="PTHR16127">
    <property type="entry name" value="TAXILIN"/>
    <property type="match status" value="1"/>
</dbReference>
<dbReference type="InterPro" id="IPR026183">
    <property type="entry name" value="Taxilin_fam"/>
</dbReference>
<dbReference type="KEGG" id="mpp:MICPUCDRAFT_55062"/>
<dbReference type="GO" id="GO:0019905">
    <property type="term" value="F:syntaxin binding"/>
    <property type="evidence" value="ECO:0007669"/>
    <property type="project" value="InterPro"/>
</dbReference>
<evidence type="ECO:0000313" key="5">
    <source>
        <dbReference type="Proteomes" id="UP000001876"/>
    </source>
</evidence>
<dbReference type="Pfam" id="PF09728">
    <property type="entry name" value="Taxilin"/>
    <property type="match status" value="2"/>
</dbReference>
<dbReference type="RefSeq" id="XP_003056255.1">
    <property type="nucleotide sequence ID" value="XM_003056209.1"/>
</dbReference>
<evidence type="ECO:0000313" key="4">
    <source>
        <dbReference type="EMBL" id="EEH59631.1"/>
    </source>
</evidence>
<evidence type="ECO:0000256" key="3">
    <source>
        <dbReference type="SAM" id="MobiDB-lite"/>
    </source>
</evidence>
<keyword evidence="5" id="KW-1185">Reference proteome</keyword>
<dbReference type="EMBL" id="GG663736">
    <property type="protein sequence ID" value="EEH59631.1"/>
    <property type="molecule type" value="Genomic_DNA"/>
</dbReference>
<dbReference type="Proteomes" id="UP000001876">
    <property type="component" value="Unassembled WGS sequence"/>
</dbReference>
<accession>C1MJR1</accession>
<feature type="region of interest" description="Disordered" evidence="3">
    <location>
        <begin position="486"/>
        <end position="507"/>
    </location>
</feature>
<dbReference type="GeneID" id="9681281"/>
<evidence type="ECO:0000256" key="1">
    <source>
        <dbReference type="ARBA" id="ARBA00009550"/>
    </source>
</evidence>
<proteinExistence type="inferred from homology"/>
<feature type="coiled-coil region" evidence="2">
    <location>
        <begin position="120"/>
        <end position="162"/>
    </location>
</feature>
<name>C1MJR1_MICPC</name>
<dbReference type="OrthoDB" id="425555at2759"/>
<gene>
    <name evidence="4" type="ORF">MICPUCDRAFT_55062</name>
</gene>
<dbReference type="AlphaFoldDB" id="C1MJR1"/>
<dbReference type="OMA" id="IYGEYSK"/>
<feature type="compositionally biased region" description="Low complexity" evidence="3">
    <location>
        <begin position="26"/>
        <end position="35"/>
    </location>
</feature>
<comment type="similarity">
    <text evidence="1">Belongs to the taxilin family.</text>
</comment>
<evidence type="ECO:0000256" key="2">
    <source>
        <dbReference type="SAM" id="Coils"/>
    </source>
</evidence>
<feature type="coiled-coil region" evidence="2">
    <location>
        <begin position="416"/>
        <end position="443"/>
    </location>
</feature>
<feature type="coiled-coil region" evidence="2">
    <location>
        <begin position="346"/>
        <end position="380"/>
    </location>
</feature>
<feature type="compositionally biased region" description="Basic residues" evidence="3">
    <location>
        <begin position="1"/>
        <end position="11"/>
    </location>
</feature>
<sequence length="507" mass="56345">MAAKGKAKGKGKAPSAADADADATDRPTATEPTAAKETDLEDETPPPIKRTALEDADAIVADAALTDAQKLDAMRALLLDRDAAHDARAKKLRTRESRALAAAGVVAVERDAARDELGKALHLKDKLEALCRELQKTNKAVVDGAKIAAEEESKRREELSAKFEGGLTDIRCVHSTLVPIRPRRRDERHSLRTFAGVSLRPGSLAFNPRLRYLSTHPDAFQLHPDVALYEMALSAKLEAHGAERDAQTKENATLRGHLESLMQRAEAQQARPGSHWFPYDRVRVVKAVSLGPLPSFLSAHPALLSIPTRRDAFRLRRLTPFIDSAPTSLASYILWNGPQKHFEKAKEAFELEKRLYEARLEESNERLRAMEAHAEELRGTCVAAGKREKEALAQLVEYGERFATFQDTIKQSSETFESFRVDIKDLRKRLEKSEKEKREMEVKTAKSDVVLIETTQEREEWRRHAEAYKLKAGKLEALCRTLSKRAGAEEEGGGLAADGKENDAVNA</sequence>
<organism evidence="5">
    <name type="scientific">Micromonas pusilla (strain CCMP1545)</name>
    <name type="common">Picoplanktonic green alga</name>
    <dbReference type="NCBI Taxonomy" id="564608"/>
    <lineage>
        <taxon>Eukaryota</taxon>
        <taxon>Viridiplantae</taxon>
        <taxon>Chlorophyta</taxon>
        <taxon>Mamiellophyceae</taxon>
        <taxon>Mamiellales</taxon>
        <taxon>Mamiellaceae</taxon>
        <taxon>Micromonas</taxon>
    </lineage>
</organism>